<name>A0ABS6FDE5_9FIRM</name>
<feature type="transmembrane region" description="Helical" evidence="1">
    <location>
        <begin position="12"/>
        <end position="36"/>
    </location>
</feature>
<reference evidence="2 3" key="1">
    <citation type="submission" date="2021-06" db="EMBL/GenBank/DDBJ databases">
        <authorList>
            <person name="Sun Q."/>
            <person name="Li D."/>
        </authorList>
    </citation>
    <scope>NUCLEOTIDE SEQUENCE [LARGE SCALE GENOMIC DNA]</scope>
    <source>
        <strain evidence="2 3">MSJ-2</strain>
    </source>
</reference>
<proteinExistence type="predicted"/>
<evidence type="ECO:0000256" key="1">
    <source>
        <dbReference type="SAM" id="Phobius"/>
    </source>
</evidence>
<accession>A0ABS6FDE5</accession>
<keyword evidence="3" id="KW-1185">Reference proteome</keyword>
<organism evidence="2 3">
    <name type="scientific">Dysosmobacter acutus</name>
    <dbReference type="NCBI Taxonomy" id="2841504"/>
    <lineage>
        <taxon>Bacteria</taxon>
        <taxon>Bacillati</taxon>
        <taxon>Bacillota</taxon>
        <taxon>Clostridia</taxon>
        <taxon>Eubacteriales</taxon>
        <taxon>Oscillospiraceae</taxon>
        <taxon>Dysosmobacter</taxon>
    </lineage>
</organism>
<protein>
    <recommendedName>
        <fullName evidence="4">TMhelix containing protein</fullName>
    </recommendedName>
</protein>
<evidence type="ECO:0000313" key="2">
    <source>
        <dbReference type="EMBL" id="MBU5628307.1"/>
    </source>
</evidence>
<sequence>MKRHSKPRREFSKIIVCTVGAVTIAVTVFTCVMVWRTSNTEALAYLIPAIFGEAATATGFYYSKAKTENRIKLRRQYGDLVDKEE</sequence>
<feature type="transmembrane region" description="Helical" evidence="1">
    <location>
        <begin position="42"/>
        <end position="62"/>
    </location>
</feature>
<gene>
    <name evidence="2" type="ORF">KQI82_15460</name>
</gene>
<comment type="caution">
    <text evidence="2">The sequence shown here is derived from an EMBL/GenBank/DDBJ whole genome shotgun (WGS) entry which is preliminary data.</text>
</comment>
<dbReference type="EMBL" id="JAHLQN010000001">
    <property type="protein sequence ID" value="MBU5628307.1"/>
    <property type="molecule type" value="Genomic_DNA"/>
</dbReference>
<evidence type="ECO:0000313" key="3">
    <source>
        <dbReference type="Proteomes" id="UP000787672"/>
    </source>
</evidence>
<dbReference type="Proteomes" id="UP000787672">
    <property type="component" value="Unassembled WGS sequence"/>
</dbReference>
<keyword evidence="1" id="KW-0812">Transmembrane</keyword>
<keyword evidence="1" id="KW-0472">Membrane</keyword>
<evidence type="ECO:0008006" key="4">
    <source>
        <dbReference type="Google" id="ProtNLM"/>
    </source>
</evidence>
<keyword evidence="1" id="KW-1133">Transmembrane helix</keyword>
<dbReference type="RefSeq" id="WP_216633566.1">
    <property type="nucleotide sequence ID" value="NZ_JAHLQN010000001.1"/>
</dbReference>